<evidence type="ECO:0000259" key="1">
    <source>
        <dbReference type="PROSITE" id="PS51186"/>
    </source>
</evidence>
<dbReference type="RefSeq" id="WP_305162385.1">
    <property type="nucleotide sequence ID" value="NZ_JAUUTP010000039.1"/>
</dbReference>
<organism evidence="2 3">
    <name type="scientific">Peribacillus simplex</name>
    <dbReference type="NCBI Taxonomy" id="1478"/>
    <lineage>
        <taxon>Bacteria</taxon>
        <taxon>Bacillati</taxon>
        <taxon>Bacillota</taxon>
        <taxon>Bacilli</taxon>
        <taxon>Bacillales</taxon>
        <taxon>Bacillaceae</taxon>
        <taxon>Peribacillus</taxon>
    </lineage>
</organism>
<dbReference type="Proteomes" id="UP001178277">
    <property type="component" value="Unassembled WGS sequence"/>
</dbReference>
<proteinExistence type="predicted"/>
<comment type="caution">
    <text evidence="2">The sequence shown here is derived from an EMBL/GenBank/DDBJ whole genome shotgun (WGS) entry which is preliminary data.</text>
</comment>
<feature type="domain" description="N-acetyltransferase" evidence="1">
    <location>
        <begin position="1"/>
        <end position="150"/>
    </location>
</feature>
<dbReference type="InterPro" id="IPR000182">
    <property type="entry name" value="GNAT_dom"/>
</dbReference>
<dbReference type="InterPro" id="IPR016181">
    <property type="entry name" value="Acyl_CoA_acyltransferase"/>
</dbReference>
<evidence type="ECO:0000313" key="3">
    <source>
        <dbReference type="Proteomes" id="UP001178277"/>
    </source>
</evidence>
<name>A0AA90NWD7_9BACI</name>
<reference evidence="2" key="1">
    <citation type="submission" date="2023-07" db="EMBL/GenBank/DDBJ databases">
        <title>Murine gut Bacillus species.</title>
        <authorList>
            <person name="Gutman E."/>
            <person name="Hashuel R."/>
            <person name="Litvak Y."/>
        </authorList>
    </citation>
    <scope>NUCLEOTIDE SEQUENCE</scope>
    <source>
        <strain evidence="2">RU283</strain>
    </source>
</reference>
<sequence length="152" mass="18148">MEITTKRTSITEVDMLLSIQKKAFAEDYKLYQDHDTTPVNETPEKLIENIEHSIHYTIWSNNNIIGGIDLRKKENILLLDKLFIANEYQNKGLGTKIMKLMEAEFPLIKIWRLYTPYLNKRNQYFYEKFGYEKIGEVQLTEKLLLFKYEKCI</sequence>
<dbReference type="Pfam" id="PF13508">
    <property type="entry name" value="Acetyltransf_7"/>
    <property type="match status" value="1"/>
</dbReference>
<evidence type="ECO:0000313" key="2">
    <source>
        <dbReference type="EMBL" id="MDP1421361.1"/>
    </source>
</evidence>
<dbReference type="SUPFAM" id="SSF55729">
    <property type="entry name" value="Acyl-CoA N-acyltransferases (Nat)"/>
    <property type="match status" value="1"/>
</dbReference>
<protein>
    <submittedName>
        <fullName evidence="2">GNAT family N-acetyltransferase</fullName>
    </submittedName>
</protein>
<dbReference type="EMBL" id="JAUUTP010000039">
    <property type="protein sequence ID" value="MDP1421361.1"/>
    <property type="molecule type" value="Genomic_DNA"/>
</dbReference>
<dbReference type="CDD" id="cd04301">
    <property type="entry name" value="NAT_SF"/>
    <property type="match status" value="1"/>
</dbReference>
<accession>A0AA90NWD7</accession>
<dbReference type="PROSITE" id="PS51186">
    <property type="entry name" value="GNAT"/>
    <property type="match status" value="1"/>
</dbReference>
<gene>
    <name evidence="2" type="ORF">Q8G35_24045</name>
</gene>
<dbReference type="AlphaFoldDB" id="A0AA90NWD7"/>
<dbReference type="Gene3D" id="3.40.630.30">
    <property type="match status" value="1"/>
</dbReference>
<dbReference type="GO" id="GO:0016747">
    <property type="term" value="F:acyltransferase activity, transferring groups other than amino-acyl groups"/>
    <property type="evidence" value="ECO:0007669"/>
    <property type="project" value="InterPro"/>
</dbReference>